<dbReference type="Proteomes" id="UP000321638">
    <property type="component" value="Unassembled WGS sequence"/>
</dbReference>
<dbReference type="PROSITE" id="PS50943">
    <property type="entry name" value="HTH_CROC1"/>
    <property type="match status" value="1"/>
</dbReference>
<gene>
    <name evidence="2" type="ORF">FHP25_02175</name>
</gene>
<feature type="domain" description="HTH cro/C1-type" evidence="1">
    <location>
        <begin position="20"/>
        <end position="74"/>
    </location>
</feature>
<keyword evidence="3" id="KW-1185">Reference proteome</keyword>
<dbReference type="Gene3D" id="3.30.450.180">
    <property type="match status" value="1"/>
</dbReference>
<dbReference type="EMBL" id="VDUZ01000002">
    <property type="protein sequence ID" value="TXL81895.1"/>
    <property type="molecule type" value="Genomic_DNA"/>
</dbReference>
<dbReference type="InterPro" id="IPR001387">
    <property type="entry name" value="Cro/C1-type_HTH"/>
</dbReference>
<evidence type="ECO:0000313" key="3">
    <source>
        <dbReference type="Proteomes" id="UP000321638"/>
    </source>
</evidence>
<protein>
    <submittedName>
        <fullName evidence="2">Helix-turn-helix transcriptional regulator</fullName>
    </submittedName>
</protein>
<dbReference type="AlphaFoldDB" id="A0A5C8PV56"/>
<dbReference type="InterPro" id="IPR010982">
    <property type="entry name" value="Lambda_DNA-bd_dom_sf"/>
</dbReference>
<dbReference type="PANTHER" id="PTHR35010">
    <property type="entry name" value="BLL4672 PROTEIN-RELATED"/>
    <property type="match status" value="1"/>
</dbReference>
<dbReference type="PANTHER" id="PTHR35010:SF4">
    <property type="entry name" value="BLL5781 PROTEIN"/>
    <property type="match status" value="1"/>
</dbReference>
<proteinExistence type="predicted"/>
<dbReference type="CDD" id="cd00093">
    <property type="entry name" value="HTH_XRE"/>
    <property type="match status" value="1"/>
</dbReference>
<evidence type="ECO:0000259" key="1">
    <source>
        <dbReference type="PROSITE" id="PS50943"/>
    </source>
</evidence>
<dbReference type="Gene3D" id="1.10.260.40">
    <property type="entry name" value="lambda repressor-like DNA-binding domains"/>
    <property type="match status" value="1"/>
</dbReference>
<dbReference type="OrthoDB" id="9785973at2"/>
<organism evidence="2 3">
    <name type="scientific">Vineibacter terrae</name>
    <dbReference type="NCBI Taxonomy" id="2586908"/>
    <lineage>
        <taxon>Bacteria</taxon>
        <taxon>Pseudomonadati</taxon>
        <taxon>Pseudomonadota</taxon>
        <taxon>Alphaproteobacteria</taxon>
        <taxon>Hyphomicrobiales</taxon>
        <taxon>Vineibacter</taxon>
    </lineage>
</organism>
<reference evidence="2 3" key="1">
    <citation type="submission" date="2019-06" db="EMBL/GenBank/DDBJ databases">
        <title>New taxonomy in bacterial strain CC-CFT640, isolated from vineyard.</title>
        <authorList>
            <person name="Lin S.-Y."/>
            <person name="Tsai C.-F."/>
            <person name="Young C.-C."/>
        </authorList>
    </citation>
    <scope>NUCLEOTIDE SEQUENCE [LARGE SCALE GENOMIC DNA]</scope>
    <source>
        <strain evidence="2 3">CC-CFT640</strain>
    </source>
</reference>
<dbReference type="RefSeq" id="WP_147845251.1">
    <property type="nucleotide sequence ID" value="NZ_VDUZ01000002.1"/>
</dbReference>
<dbReference type="GO" id="GO:0003677">
    <property type="term" value="F:DNA binding"/>
    <property type="evidence" value="ECO:0007669"/>
    <property type="project" value="InterPro"/>
</dbReference>
<comment type="caution">
    <text evidence="2">The sequence shown here is derived from an EMBL/GenBank/DDBJ whole genome shotgun (WGS) entry which is preliminary data.</text>
</comment>
<name>A0A5C8PV56_9HYPH</name>
<evidence type="ECO:0000313" key="2">
    <source>
        <dbReference type="EMBL" id="TXL81895.1"/>
    </source>
</evidence>
<dbReference type="Pfam" id="PF17765">
    <property type="entry name" value="MLTR_LBD"/>
    <property type="match status" value="1"/>
</dbReference>
<dbReference type="Pfam" id="PF01381">
    <property type="entry name" value="HTH_3"/>
    <property type="match status" value="1"/>
</dbReference>
<dbReference type="SUPFAM" id="SSF47413">
    <property type="entry name" value="lambda repressor-like DNA-binding domains"/>
    <property type="match status" value="1"/>
</dbReference>
<dbReference type="SMART" id="SM00530">
    <property type="entry name" value="HTH_XRE"/>
    <property type="match status" value="1"/>
</dbReference>
<accession>A0A5C8PV56</accession>
<sequence length="277" mass="30583">MSIAADLPSGAERAPFGLLLRDWRRRRGASQLELSLRSGVSQRHVSFLESGRARPSREMVMHLATSLDVPLRHQNQLLLAAGFAPVYRQGNLEAPELTDVRKAIELILNHQEPYPAIVIDRLFNVVLGNGATSRLIGFLMGANAGAVAGPVNLMRVTLSPHGLRPYIVNWPEVAHYLVTRTAAELALNGLDADAKAFLDELSSYPDMPASWRDARPDDTVLPILPLHFRKDGKDIRVMTTISTVGTPQDVTLQEMRIETFFPVDDASTAFFKQLARG</sequence>
<dbReference type="InterPro" id="IPR041413">
    <property type="entry name" value="MLTR_LBD"/>
</dbReference>